<dbReference type="Gene3D" id="2.60.40.10">
    <property type="entry name" value="Immunoglobulins"/>
    <property type="match status" value="4"/>
</dbReference>
<feature type="compositionally biased region" description="Pro residues" evidence="8">
    <location>
        <begin position="1522"/>
        <end position="1537"/>
    </location>
</feature>
<feature type="region of interest" description="Disordered" evidence="8">
    <location>
        <begin position="1519"/>
        <end position="1539"/>
    </location>
</feature>
<dbReference type="SUPFAM" id="SSF46966">
    <property type="entry name" value="Spectrin repeat"/>
    <property type="match status" value="3"/>
</dbReference>
<dbReference type="PANTHER" id="PTHR47633:SF4">
    <property type="entry name" value="MYOPALLADIN ISOFORM X1"/>
    <property type="match status" value="1"/>
</dbReference>
<dbReference type="SMART" id="SM00409">
    <property type="entry name" value="IG"/>
    <property type="match status" value="4"/>
</dbReference>
<keyword evidence="5" id="KW-1015">Disulfide bond</keyword>
<evidence type="ECO:0000256" key="7">
    <source>
        <dbReference type="SAM" id="Coils"/>
    </source>
</evidence>
<feature type="domain" description="Ig-like" evidence="9">
    <location>
        <begin position="1914"/>
        <end position="2009"/>
    </location>
</feature>
<evidence type="ECO:0000313" key="10">
    <source>
        <dbReference type="EMBL" id="CAD7410341.1"/>
    </source>
</evidence>
<evidence type="ECO:0000256" key="1">
    <source>
        <dbReference type="ARBA" id="ARBA00004204"/>
    </source>
</evidence>
<evidence type="ECO:0000256" key="3">
    <source>
        <dbReference type="ARBA" id="ARBA00022490"/>
    </source>
</evidence>
<reference evidence="10" key="1">
    <citation type="submission" date="2020-11" db="EMBL/GenBank/DDBJ databases">
        <authorList>
            <person name="Tran Van P."/>
        </authorList>
    </citation>
    <scope>NUCLEOTIDE SEQUENCE</scope>
</reference>
<feature type="domain" description="Ig-like" evidence="9">
    <location>
        <begin position="1703"/>
        <end position="1792"/>
    </location>
</feature>
<accession>A0A7R9D919</accession>
<feature type="coiled-coil region" evidence="7">
    <location>
        <begin position="1113"/>
        <end position="1161"/>
    </location>
</feature>
<dbReference type="CDD" id="cd00176">
    <property type="entry name" value="SPEC"/>
    <property type="match status" value="3"/>
</dbReference>
<feature type="domain" description="Ig-like" evidence="9">
    <location>
        <begin position="1802"/>
        <end position="1891"/>
    </location>
</feature>
<dbReference type="InterPro" id="IPR007110">
    <property type="entry name" value="Ig-like_dom"/>
</dbReference>
<proteinExistence type="inferred from homology"/>
<keyword evidence="3" id="KW-0963">Cytoplasm</keyword>
<dbReference type="InterPro" id="IPR018159">
    <property type="entry name" value="Spectrin/alpha-actinin"/>
</dbReference>
<dbReference type="Pfam" id="PF25101">
    <property type="entry name" value="Spectrin_7"/>
    <property type="match status" value="1"/>
</dbReference>
<dbReference type="FunFam" id="2.60.40.10:FF:000838">
    <property type="entry name" value="Uncharacterized protein, isoform F"/>
    <property type="match status" value="1"/>
</dbReference>
<sequence length="2033" mass="228546">MADSLGLAWKDVNSHLEQRKLILDLNVNYQSHAEDCKDKMHALEMACQGHPLPVEIDDVKILLTKLHDLKRATLESLMSSLQDGRVLLDRLGEIVAAGSLDSRPDRIRTPAEYAVSQVEHWLEELHDHRRALELSWQSRKTQLEQCLALALLASDLHELEDYLSVRKEALSRSSDQLGDSSSSAELLLHEHRKLLPEAKDLQDRALKITKATEQLMSSGHFARDEATAQAYTVLNSCAEYMDAIEQRETLLTRTIAFFRSAHTALTKLDQLEIQLTTSELPPTSPQHAQLHAQVEKALEDITEAPLREGHSLLDIVGFPGSEGVKRTVEEIENRKINLGQLCTAHREENIRLSQAFTTFLERQNDLYSWLVSIAEAFLQGHQDMGSVLAMARDFLGLHQQLLSDLQSKGEDINSLLLTLPPILENMDDQQREDVDNKVDALHSQWVNLKTLLEDRIDLATIYVRFHTLAVRLANEFDSLEEDLRKSEGIQEDSIRVVEEKWLGIQKLYGQLSNTGKNFIEESEKVGDPHLDVKRACLCVETLLEHFGGRQLLVEQSWQAWNTSITVEREFQVLWERNMVDSARVSFGNTVTLAHFGVETVDWVSKLDVQLYPVLVGDSTYSKVIARELEEKLQVLLPEVKRAQTEIELRIKTAESLAQKEQHDKLQGIVTEYQILLQMLIAFFKNLAELEKMIEHLQSQYQMTRLPGSVEEIELLLKEHEASRQAVLELFKFTQTESEQIVLRITQQVTLSNVSLGLKVGERREKQPSGHPSLYPPLLDRRHMIREEEQGHDLFLSRLVCPSIRRQGENPMPGSMTSISILVPTCLVCPPTWRQRKPVARVNELNIYSCLNSSCRADILAPGKTQVAEEPEDAARHDIERVRRLLAEKRRVWEGAWLDRKTQLEQHRQLCQFDSDLHQINSTLGDLSRQLVAIRGQYGESLASAKATSLAFVYFEKTISLLEVRIQTFVSMGEQMLSSDHGSSPHIERELSLLESRWAAFRNQVLESRRLIDLSIQYFTLIEEADEWFREGSKLLVTIARKSTSVRRPEEASELLNEVEVFLKPGELKQQERIKKISSLARDLYGEDYLKQVTLVVNENREMLESFTVISSELGILTRNLKAAEEERERQKKEQEEVDANLAEARAEAAAAKAAATVAEEARRASEAAALRAAAEEARRASEAAASRAATAAAEEAKRAAEMAVVEEARRLAEMVAVEEARRVAEALAEKATAEKVRRAAEEAAEEARREAIYAVEVAAAQEAKRAAEEARREAEYAAEKAAAQEARRAAEEARREAEYAAEMAAAQEARRAADEARREAEYAAKRAAAEEARMAAEEARREAEYAAGMAAAEEAKRAAEEARREAEYVAEKAAVEEARRAAEEARREAEYAAEKAAAEEARRAAEEARREAEYAAEEARRAAEKAKREAEYAAEEAKAEKARKEVEAAAEEERRASEEARRAAEAKEATAEKARKEAEAASDARRAAEAASKALLETQILLEKTVQVNLEKLEIQRTEAYPLPPSEPEPEKPPTPPPKKKLIDVSPVFTLPLCDAIIQEGDKFTFECRVTGVPKPEVTWYKDGIFIQNNPDYLTTCHDGLCRLSIDETFAEDSARFTCKAVNAAGSAETNALLSVKVKHRTNATWLVAFVSMITNAMRKLQRSSPRLFGQIYTWSLDCQCSYQRHEPTRRRIKTEPDEQLSPPVFVKFLESGAAKEGTTHQLHCKVEGVPLPLVQWFKNDICIDNSPDYIITYNNGDAILRFEEVFLEDQAEYTCKATNPVGTNTCKARLTVEPLEPTESPAFVTPLSNVMARAGQKIKLECEVTGLPTPELSWIHNGKPVKETRDLKTQYDEDFKATLTITEAFPKDAGVYVVSAKNIAGEATSSCNVSVKGRLPTETSDSELASDMEPIKPAIQLALKDICVFEGKKVRLDCVIIGQPEPEKVYLMLKVIWYHDDHPVKESNDFKLLFQGDRCSLVIEEVYLEDSGEYKVVAINSAGEASSKCDLTIKCEYCISALSQEPGSANRFRGTS</sequence>
<dbReference type="SMART" id="SM00408">
    <property type="entry name" value="IGc2"/>
    <property type="match status" value="4"/>
</dbReference>
<evidence type="ECO:0000256" key="8">
    <source>
        <dbReference type="SAM" id="MobiDB-lite"/>
    </source>
</evidence>
<dbReference type="Gene3D" id="1.20.58.60">
    <property type="match status" value="3"/>
</dbReference>
<name>A0A7R9D919_TIMPO</name>
<dbReference type="GO" id="GO:0030017">
    <property type="term" value="C:sarcomere"/>
    <property type="evidence" value="ECO:0007669"/>
    <property type="project" value="UniProtKB-SubCell"/>
</dbReference>
<dbReference type="Pfam" id="PF00435">
    <property type="entry name" value="Spectrin"/>
    <property type="match status" value="1"/>
</dbReference>
<protein>
    <recommendedName>
        <fullName evidence="9">Ig-like domain-containing protein</fullName>
    </recommendedName>
</protein>
<dbReference type="InterPro" id="IPR058157">
    <property type="entry name" value="Spectrin_met"/>
</dbReference>
<evidence type="ECO:0000256" key="5">
    <source>
        <dbReference type="ARBA" id="ARBA00023157"/>
    </source>
</evidence>
<dbReference type="Pfam" id="PF07679">
    <property type="entry name" value="I-set"/>
    <property type="match status" value="4"/>
</dbReference>
<dbReference type="FunFam" id="2.60.40.10:FF:000425">
    <property type="entry name" value="Myosin light chain kinase"/>
    <property type="match status" value="1"/>
</dbReference>
<evidence type="ECO:0000256" key="6">
    <source>
        <dbReference type="ARBA" id="ARBA00023319"/>
    </source>
</evidence>
<dbReference type="SUPFAM" id="SSF48726">
    <property type="entry name" value="Immunoglobulin"/>
    <property type="match status" value="4"/>
</dbReference>
<dbReference type="InterPro" id="IPR013098">
    <property type="entry name" value="Ig_I-set"/>
</dbReference>
<comment type="similarity">
    <text evidence="2">Belongs to the protein kinase superfamily. CAMK Ser/Thr protein kinase family.</text>
</comment>
<dbReference type="EMBL" id="OD004688">
    <property type="protein sequence ID" value="CAD7410341.1"/>
    <property type="molecule type" value="Genomic_DNA"/>
</dbReference>
<dbReference type="InterPro" id="IPR003599">
    <property type="entry name" value="Ig_sub"/>
</dbReference>
<evidence type="ECO:0000256" key="4">
    <source>
        <dbReference type="ARBA" id="ARBA00022737"/>
    </source>
</evidence>
<keyword evidence="6" id="KW-0393">Immunoglobulin domain</keyword>
<dbReference type="FunFam" id="2.60.40.10:FF:000632">
    <property type="entry name" value="Uncharacterized protein, isoform B"/>
    <property type="match status" value="1"/>
</dbReference>
<dbReference type="SMART" id="SM00150">
    <property type="entry name" value="SPEC"/>
    <property type="match status" value="4"/>
</dbReference>
<dbReference type="InterPro" id="IPR002017">
    <property type="entry name" value="Spectrin_repeat"/>
</dbReference>
<feature type="domain" description="Ig-like" evidence="9">
    <location>
        <begin position="1547"/>
        <end position="1635"/>
    </location>
</feature>
<feature type="region of interest" description="Disordered" evidence="8">
    <location>
        <begin position="1440"/>
        <end position="1482"/>
    </location>
</feature>
<dbReference type="InterPro" id="IPR013783">
    <property type="entry name" value="Ig-like_fold"/>
</dbReference>
<evidence type="ECO:0000259" key="9">
    <source>
        <dbReference type="PROSITE" id="PS50835"/>
    </source>
</evidence>
<evidence type="ECO:0000256" key="2">
    <source>
        <dbReference type="ARBA" id="ARBA00006692"/>
    </source>
</evidence>
<comment type="subcellular location">
    <subcellularLocation>
        <location evidence="1">Cytoplasm</location>
        <location evidence="1">Myofibril</location>
        <location evidence="1">Sarcomere</location>
    </subcellularLocation>
</comment>
<dbReference type="InterPro" id="IPR003598">
    <property type="entry name" value="Ig_sub2"/>
</dbReference>
<dbReference type="FunFam" id="2.60.40.10:FF:000345">
    <property type="entry name" value="Muscle M-line assembly protein unc-89"/>
    <property type="match status" value="1"/>
</dbReference>
<organism evidence="10">
    <name type="scientific">Timema poppense</name>
    <name type="common">Walking stick</name>
    <dbReference type="NCBI Taxonomy" id="170557"/>
    <lineage>
        <taxon>Eukaryota</taxon>
        <taxon>Metazoa</taxon>
        <taxon>Ecdysozoa</taxon>
        <taxon>Arthropoda</taxon>
        <taxon>Hexapoda</taxon>
        <taxon>Insecta</taxon>
        <taxon>Pterygota</taxon>
        <taxon>Neoptera</taxon>
        <taxon>Polyneoptera</taxon>
        <taxon>Phasmatodea</taxon>
        <taxon>Timematodea</taxon>
        <taxon>Timematoidea</taxon>
        <taxon>Timematidae</taxon>
        <taxon>Timema</taxon>
    </lineage>
</organism>
<dbReference type="PANTHER" id="PTHR47633">
    <property type="entry name" value="IMMUNOGLOBULIN"/>
    <property type="match status" value="1"/>
</dbReference>
<dbReference type="InterPro" id="IPR036179">
    <property type="entry name" value="Ig-like_dom_sf"/>
</dbReference>
<gene>
    <name evidence="10" type="ORF">TPSB3V08_LOCUS7296</name>
</gene>
<keyword evidence="4" id="KW-0677">Repeat</keyword>
<keyword evidence="7" id="KW-0175">Coiled coil</keyword>
<dbReference type="PROSITE" id="PS50835">
    <property type="entry name" value="IG_LIKE"/>
    <property type="match status" value="4"/>
</dbReference>